<evidence type="ECO:0000313" key="1">
    <source>
        <dbReference type="EMBL" id="OBX05761.1"/>
    </source>
</evidence>
<comment type="caution">
    <text evidence="1">The sequence shown here is derived from an EMBL/GenBank/DDBJ whole genome shotgun (WGS) entry which is preliminary data.</text>
</comment>
<dbReference type="Proteomes" id="UP000092626">
    <property type="component" value="Unassembled WGS sequence"/>
</dbReference>
<protein>
    <recommendedName>
        <fullName evidence="3">N4-gp56 family major capsid protein</fullName>
    </recommendedName>
</protein>
<organism evidence="1 2">
    <name type="scientific">Gallibacterium genomosp. 3</name>
    <dbReference type="NCBI Taxonomy" id="505345"/>
    <lineage>
        <taxon>Bacteria</taxon>
        <taxon>Pseudomonadati</taxon>
        <taxon>Pseudomonadota</taxon>
        <taxon>Gammaproteobacteria</taxon>
        <taxon>Pasteurellales</taxon>
        <taxon>Pasteurellaceae</taxon>
        <taxon>Gallibacterium</taxon>
    </lineage>
</organism>
<sequence length="332" mass="35683">MATGTTTYGDISPRTQVYAVAQLLKHAEPIIVLNKFGQSKGIPQNKGQKIKFRRAKPFEPALTPLAEGVRPAAQKMVYEDVEAVLKQYGAWTEITDVIQDTHEDQVLKDITQLSGEQAAETTELLTWGVINGGTSVVFANGAATNQVNTPLSLAALRKAVRTLMNNRAKKVTTILDSSIKMETKPIEAAFIAVCHTDLEPDIRNLPGFVPVAKYGTRSTVSPNEFGTVENIRFVTSALFAPTPDAGGAKGTTLSTGGSNSDIYKIVIFGQDAFGVCPLKGKESANILVRNPGKPEKGDELGQTGSVGWKTWHAALILNQAWMTRIECAASAL</sequence>
<accession>A0A1A7PVJ4</accession>
<dbReference type="RefSeq" id="WP_065236569.1">
    <property type="nucleotide sequence ID" value="NZ_JTJR01000005.1"/>
</dbReference>
<dbReference type="PATRIC" id="fig|505345.6.peg.232"/>
<dbReference type="AlphaFoldDB" id="A0A1A7PVJ4"/>
<evidence type="ECO:0008006" key="3">
    <source>
        <dbReference type="Google" id="ProtNLM"/>
    </source>
</evidence>
<evidence type="ECO:0000313" key="2">
    <source>
        <dbReference type="Proteomes" id="UP000092626"/>
    </source>
</evidence>
<gene>
    <name evidence="1" type="ORF">QV06_01125</name>
</gene>
<proteinExistence type="predicted"/>
<dbReference type="EMBL" id="JTJR01000005">
    <property type="protein sequence ID" value="OBX05761.1"/>
    <property type="molecule type" value="Genomic_DNA"/>
</dbReference>
<name>A0A1A7PVJ4_9PAST</name>
<dbReference type="STRING" id="505345.QV06_01125"/>
<dbReference type="Pfam" id="PF25209">
    <property type="entry name" value="Phage_capsid_4"/>
    <property type="match status" value="1"/>
</dbReference>
<dbReference type="NCBIfam" id="TIGR04387">
    <property type="entry name" value="capsid_maj_N4"/>
    <property type="match status" value="1"/>
</dbReference>
<reference evidence="1 2" key="1">
    <citation type="submission" date="2014-11" db="EMBL/GenBank/DDBJ databases">
        <title>Pan-genome of Gallibacterium spp.</title>
        <authorList>
            <person name="Kudirkiene E."/>
            <person name="Bojesen A.M."/>
        </authorList>
    </citation>
    <scope>NUCLEOTIDE SEQUENCE [LARGE SCALE GENOMIC DNA]</scope>
    <source>
        <strain evidence="1 2">59/S3/89</strain>
    </source>
</reference>